<feature type="transmembrane region" description="Helical" evidence="6">
    <location>
        <begin position="198"/>
        <end position="216"/>
    </location>
</feature>
<dbReference type="Proteomes" id="UP001428817">
    <property type="component" value="Unassembled WGS sequence"/>
</dbReference>
<keyword evidence="2" id="KW-1003">Cell membrane</keyword>
<comment type="subcellular location">
    <subcellularLocation>
        <location evidence="1">Cell membrane</location>
        <topology evidence="1">Multi-pass membrane protein</topology>
    </subcellularLocation>
</comment>
<reference evidence="8" key="1">
    <citation type="journal article" date="2019" name="Int. J. Syst. Evol. Microbiol.">
        <title>The Global Catalogue of Microorganisms (GCM) 10K type strain sequencing project: providing services to taxonomists for standard genome sequencing and annotation.</title>
        <authorList>
            <consortium name="The Broad Institute Genomics Platform"/>
            <consortium name="The Broad Institute Genome Sequencing Center for Infectious Disease"/>
            <person name="Wu L."/>
            <person name="Ma J."/>
        </authorList>
    </citation>
    <scope>NUCLEOTIDE SEQUENCE [LARGE SCALE GENOMIC DNA]</scope>
    <source>
        <strain evidence="8">JCM 18303</strain>
    </source>
</reference>
<dbReference type="PANTHER" id="PTHR47089:SF1">
    <property type="entry name" value="GUANOSINE ABC TRANSPORTER PERMEASE PROTEIN NUPP"/>
    <property type="match status" value="1"/>
</dbReference>
<keyword evidence="8" id="KW-1185">Reference proteome</keyword>
<evidence type="ECO:0000256" key="3">
    <source>
        <dbReference type="ARBA" id="ARBA00022692"/>
    </source>
</evidence>
<dbReference type="PANTHER" id="PTHR47089">
    <property type="entry name" value="ABC TRANSPORTER, PERMEASE PROTEIN"/>
    <property type="match status" value="1"/>
</dbReference>
<keyword evidence="4 6" id="KW-1133">Transmembrane helix</keyword>
<accession>A0ABP9PQ98</accession>
<feature type="transmembrane region" description="Helical" evidence="6">
    <location>
        <begin position="92"/>
        <end position="109"/>
    </location>
</feature>
<feature type="transmembrane region" description="Helical" evidence="6">
    <location>
        <begin position="59"/>
        <end position="80"/>
    </location>
</feature>
<sequence>MTAAVATALTGGVKGRFLAPALALLFAALLCGIALLISGDSPWLALSTMVGQVTQGTTAVDILNSAAVYYVSGLAVALGFQMKLFNIGVEGQFRLAACVAAIVGGALVLPPVLHTLVIILVAVLVGAAWAGIAAVLRAYRGVSEVISTIMLNAIATGLIAYLIRPDTFGVLQGNNISTQPITPSGRFPGISFGESGTVLGMVFVAAALGFGYWFLLGRTRFGFELRASGESPTAAAAGGVNARRMTLVALLLSGAMAGLVGLPELLGRDFAYTLNAPQGYGFTGIAIALLGRNHPVGVALGSLLWAFLDKAALALDNVGVPREIAVIMQGVSVIAVVIAYEIVRRYELTAQRRRVTGASPAAAPAGAAS</sequence>
<dbReference type="EMBL" id="BAABJP010000007">
    <property type="protein sequence ID" value="GAA5150346.1"/>
    <property type="molecule type" value="Genomic_DNA"/>
</dbReference>
<dbReference type="InterPro" id="IPR001851">
    <property type="entry name" value="ABC_transp_permease"/>
</dbReference>
<proteinExistence type="predicted"/>
<keyword evidence="5 6" id="KW-0472">Membrane</keyword>
<evidence type="ECO:0000256" key="4">
    <source>
        <dbReference type="ARBA" id="ARBA00022989"/>
    </source>
</evidence>
<evidence type="ECO:0000256" key="1">
    <source>
        <dbReference type="ARBA" id="ARBA00004651"/>
    </source>
</evidence>
<feature type="transmembrane region" description="Helical" evidence="6">
    <location>
        <begin position="17"/>
        <end position="39"/>
    </location>
</feature>
<evidence type="ECO:0000256" key="2">
    <source>
        <dbReference type="ARBA" id="ARBA00022475"/>
    </source>
</evidence>
<feature type="transmembrane region" description="Helical" evidence="6">
    <location>
        <begin position="115"/>
        <end position="136"/>
    </location>
</feature>
<dbReference type="CDD" id="cd06580">
    <property type="entry name" value="TM_PBP1_transp_TpRbsC_like"/>
    <property type="match status" value="1"/>
</dbReference>
<protein>
    <submittedName>
        <fullName evidence="7">ABC transporter permease</fullName>
    </submittedName>
</protein>
<organism evidence="7 8">
    <name type="scientific">Pseudonocardia eucalypti</name>
    <dbReference type="NCBI Taxonomy" id="648755"/>
    <lineage>
        <taxon>Bacteria</taxon>
        <taxon>Bacillati</taxon>
        <taxon>Actinomycetota</taxon>
        <taxon>Actinomycetes</taxon>
        <taxon>Pseudonocardiales</taxon>
        <taxon>Pseudonocardiaceae</taxon>
        <taxon>Pseudonocardia</taxon>
    </lineage>
</organism>
<gene>
    <name evidence="7" type="ORF">GCM10023321_15500</name>
</gene>
<name>A0ABP9PQ98_9PSEU</name>
<dbReference type="Pfam" id="PF02653">
    <property type="entry name" value="BPD_transp_2"/>
    <property type="match status" value="1"/>
</dbReference>
<feature type="transmembrane region" description="Helical" evidence="6">
    <location>
        <begin position="247"/>
        <end position="266"/>
    </location>
</feature>
<evidence type="ECO:0000256" key="5">
    <source>
        <dbReference type="ARBA" id="ARBA00023136"/>
    </source>
</evidence>
<evidence type="ECO:0000313" key="8">
    <source>
        <dbReference type="Proteomes" id="UP001428817"/>
    </source>
</evidence>
<keyword evidence="3 6" id="KW-0812">Transmembrane</keyword>
<feature type="transmembrane region" description="Helical" evidence="6">
    <location>
        <begin position="145"/>
        <end position="163"/>
    </location>
</feature>
<comment type="caution">
    <text evidence="7">The sequence shown here is derived from an EMBL/GenBank/DDBJ whole genome shotgun (WGS) entry which is preliminary data.</text>
</comment>
<feature type="transmembrane region" description="Helical" evidence="6">
    <location>
        <begin position="324"/>
        <end position="343"/>
    </location>
</feature>
<evidence type="ECO:0000313" key="7">
    <source>
        <dbReference type="EMBL" id="GAA5150346.1"/>
    </source>
</evidence>
<evidence type="ECO:0000256" key="6">
    <source>
        <dbReference type="SAM" id="Phobius"/>
    </source>
</evidence>